<accession>A0A2U3E3R0</accession>
<dbReference type="EMBL" id="LCWV01000013">
    <property type="protein sequence ID" value="PWI69119.1"/>
    <property type="molecule type" value="Genomic_DNA"/>
</dbReference>
<feature type="region of interest" description="Disordered" evidence="1">
    <location>
        <begin position="15"/>
        <end position="49"/>
    </location>
</feature>
<proteinExistence type="predicted"/>
<sequence length="100" mass="10816">MARVGVTHHAGASWYQSVRRARPGSDDAESQNWAVSSAEQADRADEDSGNVCSGPVAYMYRAGNVQLFSGAQHLDSVWSYVPRRFLVAVVAMDATQQGAQ</sequence>
<dbReference type="Proteomes" id="UP000245956">
    <property type="component" value="Unassembled WGS sequence"/>
</dbReference>
<evidence type="ECO:0000256" key="1">
    <source>
        <dbReference type="SAM" id="MobiDB-lite"/>
    </source>
</evidence>
<feature type="compositionally biased region" description="Polar residues" evidence="1">
    <location>
        <begin position="30"/>
        <end position="39"/>
    </location>
</feature>
<protein>
    <submittedName>
        <fullName evidence="2">Uncharacterized protein</fullName>
    </submittedName>
</protein>
<evidence type="ECO:0000313" key="3">
    <source>
        <dbReference type="Proteomes" id="UP000245956"/>
    </source>
</evidence>
<name>A0A2U3E3R0_PURLI</name>
<evidence type="ECO:0000313" key="2">
    <source>
        <dbReference type="EMBL" id="PWI69119.1"/>
    </source>
</evidence>
<reference evidence="2 3" key="1">
    <citation type="journal article" date="2016" name="Front. Microbiol.">
        <title>Genome and transcriptome sequences reveal the specific parasitism of the nematophagous Purpureocillium lilacinum 36-1.</title>
        <authorList>
            <person name="Xie J."/>
            <person name="Li S."/>
            <person name="Mo C."/>
            <person name="Xiao X."/>
            <person name="Peng D."/>
            <person name="Wang G."/>
            <person name="Xiao Y."/>
        </authorList>
    </citation>
    <scope>NUCLEOTIDE SEQUENCE [LARGE SCALE GENOMIC DNA]</scope>
    <source>
        <strain evidence="2 3">36-1</strain>
    </source>
</reference>
<comment type="caution">
    <text evidence="2">The sequence shown here is derived from an EMBL/GenBank/DDBJ whole genome shotgun (WGS) entry which is preliminary data.</text>
</comment>
<dbReference type="AlphaFoldDB" id="A0A2U3E3R0"/>
<gene>
    <name evidence="2" type="ORF">PCL_01504</name>
</gene>
<organism evidence="2 3">
    <name type="scientific">Purpureocillium lilacinum</name>
    <name type="common">Paecilomyces lilacinus</name>
    <dbReference type="NCBI Taxonomy" id="33203"/>
    <lineage>
        <taxon>Eukaryota</taxon>
        <taxon>Fungi</taxon>
        <taxon>Dikarya</taxon>
        <taxon>Ascomycota</taxon>
        <taxon>Pezizomycotina</taxon>
        <taxon>Sordariomycetes</taxon>
        <taxon>Hypocreomycetidae</taxon>
        <taxon>Hypocreales</taxon>
        <taxon>Ophiocordycipitaceae</taxon>
        <taxon>Purpureocillium</taxon>
    </lineage>
</organism>